<feature type="region of interest" description="Disordered" evidence="1">
    <location>
        <begin position="54"/>
        <end position="74"/>
    </location>
</feature>
<name>A0AAD7T2Q9_9TELE</name>
<keyword evidence="3" id="KW-1185">Reference proteome</keyword>
<reference evidence="2" key="1">
    <citation type="journal article" date="2023" name="Science">
        <title>Genome structures resolve the early diversification of teleost fishes.</title>
        <authorList>
            <person name="Parey E."/>
            <person name="Louis A."/>
            <person name="Montfort J."/>
            <person name="Bouchez O."/>
            <person name="Roques C."/>
            <person name="Iampietro C."/>
            <person name="Lluch J."/>
            <person name="Castinel A."/>
            <person name="Donnadieu C."/>
            <person name="Desvignes T."/>
            <person name="Floi Bucao C."/>
            <person name="Jouanno E."/>
            <person name="Wen M."/>
            <person name="Mejri S."/>
            <person name="Dirks R."/>
            <person name="Jansen H."/>
            <person name="Henkel C."/>
            <person name="Chen W.J."/>
            <person name="Zahm M."/>
            <person name="Cabau C."/>
            <person name="Klopp C."/>
            <person name="Thompson A.W."/>
            <person name="Robinson-Rechavi M."/>
            <person name="Braasch I."/>
            <person name="Lecointre G."/>
            <person name="Bobe J."/>
            <person name="Postlethwait J.H."/>
            <person name="Berthelot C."/>
            <person name="Roest Crollius H."/>
            <person name="Guiguen Y."/>
        </authorList>
    </citation>
    <scope>NUCLEOTIDE SEQUENCE</scope>
    <source>
        <strain evidence="2">NC1722</strain>
    </source>
</reference>
<evidence type="ECO:0000313" key="2">
    <source>
        <dbReference type="EMBL" id="KAJ8413125.1"/>
    </source>
</evidence>
<proteinExistence type="predicted"/>
<dbReference type="Proteomes" id="UP001221898">
    <property type="component" value="Unassembled WGS sequence"/>
</dbReference>
<gene>
    <name evidence="2" type="ORF">AAFF_G00107070</name>
</gene>
<comment type="caution">
    <text evidence="2">The sequence shown here is derived from an EMBL/GenBank/DDBJ whole genome shotgun (WGS) entry which is preliminary data.</text>
</comment>
<evidence type="ECO:0000313" key="3">
    <source>
        <dbReference type="Proteomes" id="UP001221898"/>
    </source>
</evidence>
<evidence type="ECO:0000256" key="1">
    <source>
        <dbReference type="SAM" id="MobiDB-lite"/>
    </source>
</evidence>
<protein>
    <submittedName>
        <fullName evidence="2">Uncharacterized protein</fullName>
    </submittedName>
</protein>
<dbReference type="AlphaFoldDB" id="A0AAD7T2Q9"/>
<organism evidence="2 3">
    <name type="scientific">Aldrovandia affinis</name>
    <dbReference type="NCBI Taxonomy" id="143900"/>
    <lineage>
        <taxon>Eukaryota</taxon>
        <taxon>Metazoa</taxon>
        <taxon>Chordata</taxon>
        <taxon>Craniata</taxon>
        <taxon>Vertebrata</taxon>
        <taxon>Euteleostomi</taxon>
        <taxon>Actinopterygii</taxon>
        <taxon>Neopterygii</taxon>
        <taxon>Teleostei</taxon>
        <taxon>Notacanthiformes</taxon>
        <taxon>Halosauridae</taxon>
        <taxon>Aldrovandia</taxon>
    </lineage>
</organism>
<accession>A0AAD7T2Q9</accession>
<dbReference type="EMBL" id="JAINUG010000017">
    <property type="protein sequence ID" value="KAJ8413125.1"/>
    <property type="molecule type" value="Genomic_DNA"/>
</dbReference>
<sequence length="81" mass="8723">MQRPAATIISHVEGAGLETEAHLLSHEPHANAVTYAPQLGGGQKRHTQPRSIYEGQSLPVRNPGPIGLTPPTPRTHCALRF</sequence>